<name>A0AAD7HSV1_9AGAR</name>
<comment type="caution">
    <text evidence="2">The sequence shown here is derived from an EMBL/GenBank/DDBJ whole genome shotgun (WGS) entry which is preliminary data.</text>
</comment>
<protein>
    <recommendedName>
        <fullName evidence="4">Secreted protein</fullName>
    </recommendedName>
</protein>
<evidence type="ECO:0000313" key="3">
    <source>
        <dbReference type="Proteomes" id="UP001215280"/>
    </source>
</evidence>
<evidence type="ECO:0008006" key="4">
    <source>
        <dbReference type="Google" id="ProtNLM"/>
    </source>
</evidence>
<feature type="signal peptide" evidence="1">
    <location>
        <begin position="1"/>
        <end position="25"/>
    </location>
</feature>
<dbReference type="Proteomes" id="UP001215280">
    <property type="component" value="Unassembled WGS sequence"/>
</dbReference>
<proteinExistence type="predicted"/>
<reference evidence="2" key="1">
    <citation type="submission" date="2023-03" db="EMBL/GenBank/DDBJ databases">
        <title>Massive genome expansion in bonnet fungi (Mycena s.s.) driven by repeated elements and novel gene families across ecological guilds.</title>
        <authorList>
            <consortium name="Lawrence Berkeley National Laboratory"/>
            <person name="Harder C.B."/>
            <person name="Miyauchi S."/>
            <person name="Viragh M."/>
            <person name="Kuo A."/>
            <person name="Thoen E."/>
            <person name="Andreopoulos B."/>
            <person name="Lu D."/>
            <person name="Skrede I."/>
            <person name="Drula E."/>
            <person name="Henrissat B."/>
            <person name="Morin E."/>
            <person name="Kohler A."/>
            <person name="Barry K."/>
            <person name="LaButti K."/>
            <person name="Morin E."/>
            <person name="Salamov A."/>
            <person name="Lipzen A."/>
            <person name="Mereny Z."/>
            <person name="Hegedus B."/>
            <person name="Baldrian P."/>
            <person name="Stursova M."/>
            <person name="Weitz H."/>
            <person name="Taylor A."/>
            <person name="Grigoriev I.V."/>
            <person name="Nagy L.G."/>
            <person name="Martin F."/>
            <person name="Kauserud H."/>
        </authorList>
    </citation>
    <scope>NUCLEOTIDE SEQUENCE</scope>
    <source>
        <strain evidence="2">CBHHK188m</strain>
    </source>
</reference>
<evidence type="ECO:0000256" key="1">
    <source>
        <dbReference type="SAM" id="SignalP"/>
    </source>
</evidence>
<sequence length="138" mass="15228">MRVRASAPLVSLAFLFFRIYSVLNSDELGGRTGSRQEYFGYLQVCRGSGVDGRDLLGGSRFSPRLRGRETRVLGRAFILLHLCSDEGGGGVYSCHHPRGGMGVKVVATTVTVTQLEEDEGSSKHPHFTSEKTWGIYFR</sequence>
<dbReference type="AlphaFoldDB" id="A0AAD7HSV1"/>
<evidence type="ECO:0000313" key="2">
    <source>
        <dbReference type="EMBL" id="KAJ7727422.1"/>
    </source>
</evidence>
<gene>
    <name evidence="2" type="ORF">DFH07DRAFT_851777</name>
</gene>
<feature type="chain" id="PRO_5042261268" description="Secreted protein" evidence="1">
    <location>
        <begin position="26"/>
        <end position="138"/>
    </location>
</feature>
<keyword evidence="1" id="KW-0732">Signal</keyword>
<dbReference type="EMBL" id="JARJLG010000212">
    <property type="protein sequence ID" value="KAJ7727422.1"/>
    <property type="molecule type" value="Genomic_DNA"/>
</dbReference>
<keyword evidence="3" id="KW-1185">Reference proteome</keyword>
<accession>A0AAD7HSV1</accession>
<organism evidence="2 3">
    <name type="scientific">Mycena maculata</name>
    <dbReference type="NCBI Taxonomy" id="230809"/>
    <lineage>
        <taxon>Eukaryota</taxon>
        <taxon>Fungi</taxon>
        <taxon>Dikarya</taxon>
        <taxon>Basidiomycota</taxon>
        <taxon>Agaricomycotina</taxon>
        <taxon>Agaricomycetes</taxon>
        <taxon>Agaricomycetidae</taxon>
        <taxon>Agaricales</taxon>
        <taxon>Marasmiineae</taxon>
        <taxon>Mycenaceae</taxon>
        <taxon>Mycena</taxon>
    </lineage>
</organism>